<reference evidence="8 9" key="1">
    <citation type="journal article" date="2015" name="Genome Biol. Evol.">
        <title>The genome of winter moth (Operophtera brumata) provides a genomic perspective on sexual dimorphism and phenology.</title>
        <authorList>
            <person name="Derks M.F."/>
            <person name="Smit S."/>
            <person name="Salis L."/>
            <person name="Schijlen E."/>
            <person name="Bossers A."/>
            <person name="Mateman C."/>
            <person name="Pijl A.S."/>
            <person name="de Ridder D."/>
            <person name="Groenen M.A."/>
            <person name="Visser M.E."/>
            <person name="Megens H.J."/>
        </authorList>
    </citation>
    <scope>NUCLEOTIDE SEQUENCE [LARGE SCALE GENOMIC DNA]</scope>
    <source>
        <strain evidence="8">WM2013NL</strain>
        <tissue evidence="8">Head and thorax</tissue>
    </source>
</reference>
<feature type="compositionally biased region" description="Polar residues" evidence="6">
    <location>
        <begin position="727"/>
        <end position="736"/>
    </location>
</feature>
<dbReference type="Gene3D" id="2.170.140.10">
    <property type="entry name" value="Chitin binding domain"/>
    <property type="match status" value="1"/>
</dbReference>
<dbReference type="Proteomes" id="UP000037510">
    <property type="component" value="Unassembled WGS sequence"/>
</dbReference>
<keyword evidence="3" id="KW-0677">Repeat</keyword>
<evidence type="ECO:0000313" key="8">
    <source>
        <dbReference type="EMBL" id="KOB65944.1"/>
    </source>
</evidence>
<dbReference type="PANTHER" id="PTHR23301">
    <property type="entry name" value="CHITIN BINDING PERITROPHIN-A"/>
    <property type="match status" value="1"/>
</dbReference>
<evidence type="ECO:0000256" key="2">
    <source>
        <dbReference type="ARBA" id="ARBA00022729"/>
    </source>
</evidence>
<feature type="compositionally biased region" description="Polar residues" evidence="6">
    <location>
        <begin position="646"/>
        <end position="657"/>
    </location>
</feature>
<organism evidence="8 9">
    <name type="scientific">Operophtera brumata</name>
    <name type="common">Winter moth</name>
    <name type="synonym">Phalaena brumata</name>
    <dbReference type="NCBI Taxonomy" id="104452"/>
    <lineage>
        <taxon>Eukaryota</taxon>
        <taxon>Metazoa</taxon>
        <taxon>Ecdysozoa</taxon>
        <taxon>Arthropoda</taxon>
        <taxon>Hexapoda</taxon>
        <taxon>Insecta</taxon>
        <taxon>Pterygota</taxon>
        <taxon>Neoptera</taxon>
        <taxon>Endopterygota</taxon>
        <taxon>Lepidoptera</taxon>
        <taxon>Glossata</taxon>
        <taxon>Ditrysia</taxon>
        <taxon>Geometroidea</taxon>
        <taxon>Geometridae</taxon>
        <taxon>Larentiinae</taxon>
        <taxon>Operophtera</taxon>
    </lineage>
</organism>
<feature type="region of interest" description="Disordered" evidence="6">
    <location>
        <begin position="718"/>
        <end position="737"/>
    </location>
</feature>
<keyword evidence="5" id="KW-0325">Glycoprotein</keyword>
<feature type="region of interest" description="Disordered" evidence="6">
    <location>
        <begin position="614"/>
        <end position="657"/>
    </location>
</feature>
<comment type="caution">
    <text evidence="8">The sequence shown here is derived from an EMBL/GenBank/DDBJ whole genome shotgun (WGS) entry which is preliminary data.</text>
</comment>
<dbReference type="InterPro" id="IPR051940">
    <property type="entry name" value="Chitin_bind-dev_reg"/>
</dbReference>
<feature type="region of interest" description="Disordered" evidence="6">
    <location>
        <begin position="535"/>
        <end position="555"/>
    </location>
</feature>
<feature type="compositionally biased region" description="Pro residues" evidence="6">
    <location>
        <begin position="536"/>
        <end position="550"/>
    </location>
</feature>
<evidence type="ECO:0000256" key="4">
    <source>
        <dbReference type="ARBA" id="ARBA00023157"/>
    </source>
</evidence>
<sequence>MASWAGAQNGRGPPSHEHNGHGWDIRLAVPGEPGSDYPTLGNIPRTHFSCAGKEPGYYADAEAGCQVFRVCTVGSTYGFQSFLCPNGTLFNQDVFVCDWWMNVKCRPAERLTATNFDQFGNLRLGPQLMKDIKKMLTHTMRNPYDKNAMKGNLIVMQDYRPPAGQLFPNEALIAGPERVPSNVYVPAKQILQTNLSPSYPFSDNTYAASTPDTNYIPASFTNQVQESDAEVFQRQRVQSAQYVQNGRTQPTPNTDTSNFSNGRARQLIQQNSRLTSSGQQPNHNYNQQVNPQYTQRNNAGNTFTTNTYTNQMGQLNRQRAQYTDVRKPTQFNSGNQNEVVSYAKQQYNEEKQPYTYRQPNPTFSTESDVGKELKQNLVSAPVPATVITKTLTYSKLIQEPKPGRPKSRITVKTWIVKPKSGRLIAEPTPYTYDRPTQTPAERLVQESSAYVYTRPTLSPQSARLVTDEKPNSYIYNRPTATPQIARLMTDDSPKPYVYNRPTIPPPARIIKADEPKPYVYNRPTAAAKLVATTKTEPPPRAYIPPAPTQPTRPQTQAARLVNLPQSPPPTQSSKIIVPTTFKPSSRLYLPPPPENAQIVSRQYLAPLQQAPYYQSSQLRAPQSAPTPAHLSSNRNNNGNNNNNNNLSYTATKQPTKTNRKNLTFSDILTKEKLDLTVSDIVKDTGSILQTASPPQFGQYVKGTKSVNDPNIMYLPAENESGEDLTSEAPSSTTASKSARLIAQPASNLEPPVESFNNNKNTNQLSNLPFYKESAVPNTIERTVSLKITLPERVASYIFRGGNETDYDNLEILNTGSSNYLVLSNTMLNQGGNFITIGKLSENKNSNISNSQALVFSFLADSLNAAKKYSNVAKQDILTSMSTKDLQNEDLNNEELSHIANKLSQLTSSQYSTNNNRSPNTAARIQATTSTSQSNQAKYTNNEQSSTQPTQSAQYNIAPSLQTQEQLYSSPYQTDSNANLLDSNQDVIYSGQLYQLPVPEVTSQIYNRPLTGNLIQTNLQNQKQITSPPQATNQNNNLPNHNNLMKQSSAEVEIVQSKTLPITPAKLQLVPTNEAESFYGQESLQSLLNSDNGISAQLQDKIVGVIPHPLEDSKLVSYEKDQSYYLYTKLDNNAQNTKLTRGNNIPNVITFQFVPSVSYQLEDEKEQQKLLNSFQIDEFGAPWDAVKANLVQESNQQEPTMVSNIDFTVEHPSSRPTSLNSVNALYKGPSSYSAPQGSIVNLPRQTLIPNSLSSRLQQLDIKSNNGGYPKAAPARRFIF</sequence>
<dbReference type="SMART" id="SM00494">
    <property type="entry name" value="ChtBD2"/>
    <property type="match status" value="1"/>
</dbReference>
<evidence type="ECO:0000313" key="9">
    <source>
        <dbReference type="Proteomes" id="UP000037510"/>
    </source>
</evidence>
<feature type="compositionally biased region" description="Low complexity" evidence="6">
    <location>
        <begin position="633"/>
        <end position="645"/>
    </location>
</feature>
<feature type="region of interest" description="Disordered" evidence="6">
    <location>
        <begin position="908"/>
        <end position="951"/>
    </location>
</feature>
<dbReference type="GO" id="GO:0008061">
    <property type="term" value="F:chitin binding"/>
    <property type="evidence" value="ECO:0007669"/>
    <property type="project" value="UniProtKB-KW"/>
</dbReference>
<keyword evidence="4" id="KW-1015">Disulfide bond</keyword>
<evidence type="ECO:0000256" key="6">
    <source>
        <dbReference type="SAM" id="MobiDB-lite"/>
    </source>
</evidence>
<dbReference type="EMBL" id="JTDY01006517">
    <property type="protein sequence ID" value="KOB65944.1"/>
    <property type="molecule type" value="Genomic_DNA"/>
</dbReference>
<evidence type="ECO:0000259" key="7">
    <source>
        <dbReference type="PROSITE" id="PS50940"/>
    </source>
</evidence>
<feature type="compositionally biased region" description="Polar residues" evidence="6">
    <location>
        <begin position="614"/>
        <end position="632"/>
    </location>
</feature>
<gene>
    <name evidence="8" type="ORF">OBRU01_22027</name>
</gene>
<feature type="region of interest" description="Disordered" evidence="6">
    <location>
        <begin position="1"/>
        <end position="24"/>
    </location>
</feature>
<evidence type="ECO:0000256" key="1">
    <source>
        <dbReference type="ARBA" id="ARBA00022669"/>
    </source>
</evidence>
<evidence type="ECO:0000256" key="5">
    <source>
        <dbReference type="ARBA" id="ARBA00023180"/>
    </source>
</evidence>
<dbReference type="InterPro" id="IPR002557">
    <property type="entry name" value="Chitin-bd_dom"/>
</dbReference>
<dbReference type="SUPFAM" id="SSF57625">
    <property type="entry name" value="Invertebrate chitin-binding proteins"/>
    <property type="match status" value="1"/>
</dbReference>
<feature type="compositionally biased region" description="Basic and acidic residues" evidence="6">
    <location>
        <begin position="14"/>
        <end position="24"/>
    </location>
</feature>
<name>A0A0L7KSC6_OPEBR</name>
<keyword evidence="1" id="KW-0147">Chitin-binding</keyword>
<dbReference type="AlphaFoldDB" id="A0A0L7KSC6"/>
<dbReference type="Pfam" id="PF01607">
    <property type="entry name" value="CBM_14"/>
    <property type="match status" value="1"/>
</dbReference>
<feature type="domain" description="Chitin-binding type-2" evidence="7">
    <location>
        <begin position="47"/>
        <end position="107"/>
    </location>
</feature>
<dbReference type="STRING" id="104452.A0A0L7KSC6"/>
<dbReference type="InterPro" id="IPR036508">
    <property type="entry name" value="Chitin-bd_dom_sf"/>
</dbReference>
<accession>A0A0L7KSC6</accession>
<evidence type="ECO:0000256" key="3">
    <source>
        <dbReference type="ARBA" id="ARBA00022737"/>
    </source>
</evidence>
<dbReference type="PROSITE" id="PS50940">
    <property type="entry name" value="CHIT_BIND_II"/>
    <property type="match status" value="1"/>
</dbReference>
<proteinExistence type="predicted"/>
<feature type="region of interest" description="Disordered" evidence="6">
    <location>
        <begin position="241"/>
        <end position="260"/>
    </location>
</feature>
<protein>
    <recommendedName>
        <fullName evidence="7">Chitin-binding type-2 domain-containing protein</fullName>
    </recommendedName>
</protein>
<feature type="region of interest" description="Disordered" evidence="6">
    <location>
        <begin position="272"/>
        <end position="302"/>
    </location>
</feature>
<keyword evidence="9" id="KW-1185">Reference proteome</keyword>
<keyword evidence="2" id="KW-0732">Signal</keyword>
<dbReference type="GO" id="GO:0005576">
    <property type="term" value="C:extracellular region"/>
    <property type="evidence" value="ECO:0007669"/>
    <property type="project" value="InterPro"/>
</dbReference>
<dbReference type="PANTHER" id="PTHR23301:SF0">
    <property type="entry name" value="CHITIN-BINDING TYPE-2 DOMAIN-CONTAINING PROTEIN-RELATED"/>
    <property type="match status" value="1"/>
</dbReference>